<gene>
    <name evidence="2" type="ORF">PHMEG_00033069</name>
</gene>
<organism evidence="2 3">
    <name type="scientific">Phytophthora megakarya</name>
    <dbReference type="NCBI Taxonomy" id="4795"/>
    <lineage>
        <taxon>Eukaryota</taxon>
        <taxon>Sar</taxon>
        <taxon>Stramenopiles</taxon>
        <taxon>Oomycota</taxon>
        <taxon>Peronosporomycetes</taxon>
        <taxon>Peronosporales</taxon>
        <taxon>Peronosporaceae</taxon>
        <taxon>Phytophthora</taxon>
    </lineage>
</organism>
<protein>
    <submittedName>
        <fullName evidence="2">Uncharacterized protein</fullName>
    </submittedName>
</protein>
<dbReference type="Proteomes" id="UP000198211">
    <property type="component" value="Unassembled WGS sequence"/>
</dbReference>
<evidence type="ECO:0000313" key="3">
    <source>
        <dbReference type="Proteomes" id="UP000198211"/>
    </source>
</evidence>
<dbReference type="EMBL" id="NBNE01011400">
    <property type="protein sequence ID" value="OWY96620.1"/>
    <property type="molecule type" value="Genomic_DNA"/>
</dbReference>
<name>A0A225UU47_9STRA</name>
<evidence type="ECO:0000313" key="2">
    <source>
        <dbReference type="EMBL" id="OWY96620.1"/>
    </source>
</evidence>
<dbReference type="STRING" id="4795.A0A225UU47"/>
<sequence length="408" mass="46134">MTWHGVMVRFWNGEDTMTGRQAVENTVYFDQISAKDNKQDKFAVVSYLEAMFLTLKRDLPQIKSDPFNQSDNASAYQNPFVGLILRMFDGIKVDRYIHAETQDRKSMLDVHFARAKKKTGLYVQQGNNCVMPSQLVKALVADGCLPNCMAELIKYSREKMEQLSKEFISSMSASSRQIGRTNDIFYNTPDLTTVSDEFQLSTCPHFEIRMFDYSGIGSGRTFVVKPQPPSRSMSSNMQSIQVSNRNQPPNTVTILHVENESLDETNRDESGDTCYNYGGGINHEDEGDSDSESENSDSDFVEEVIIPEIMTGFITGVEISTSKQIRRRARKWKTLVSVNILTTSSSNRHRPHRPRDLLSYVTGRLAMLKNTDSLQVFSSSDILRELVGRCDLVLDVSILPNAMKFSEG</sequence>
<feature type="compositionally biased region" description="Acidic residues" evidence="1">
    <location>
        <begin position="285"/>
        <end position="297"/>
    </location>
</feature>
<comment type="caution">
    <text evidence="2">The sequence shown here is derived from an EMBL/GenBank/DDBJ whole genome shotgun (WGS) entry which is preliminary data.</text>
</comment>
<keyword evidence="3" id="KW-1185">Reference proteome</keyword>
<evidence type="ECO:0000256" key="1">
    <source>
        <dbReference type="SAM" id="MobiDB-lite"/>
    </source>
</evidence>
<feature type="region of interest" description="Disordered" evidence="1">
    <location>
        <begin position="260"/>
        <end position="297"/>
    </location>
</feature>
<dbReference type="AlphaFoldDB" id="A0A225UU47"/>
<reference evidence="3" key="1">
    <citation type="submission" date="2017-03" db="EMBL/GenBank/DDBJ databases">
        <title>Phytopthora megakarya and P. palmivora, two closely related causual agents of cacao black pod achieved similar genome size and gene model numbers by different mechanisms.</title>
        <authorList>
            <person name="Ali S."/>
            <person name="Shao J."/>
            <person name="Larry D.J."/>
            <person name="Kronmiller B."/>
            <person name="Shen D."/>
            <person name="Strem M.D."/>
            <person name="Melnick R.L."/>
            <person name="Guiltinan M.J."/>
            <person name="Tyler B.M."/>
            <person name="Meinhardt L.W."/>
            <person name="Bailey B.A."/>
        </authorList>
    </citation>
    <scope>NUCLEOTIDE SEQUENCE [LARGE SCALE GENOMIC DNA]</scope>
    <source>
        <strain evidence="3">zdho120</strain>
    </source>
</reference>
<accession>A0A225UU47</accession>
<proteinExistence type="predicted"/>